<dbReference type="PROSITE" id="PS00108">
    <property type="entry name" value="PROTEIN_KINASE_ST"/>
    <property type="match status" value="1"/>
</dbReference>
<keyword evidence="5 6" id="KW-0067">ATP-binding</keyword>
<evidence type="ECO:0000256" key="7">
    <source>
        <dbReference type="RuleBase" id="RU000304"/>
    </source>
</evidence>
<evidence type="ECO:0000256" key="5">
    <source>
        <dbReference type="ARBA" id="ARBA00022840"/>
    </source>
</evidence>
<dbReference type="InterPro" id="IPR008271">
    <property type="entry name" value="Ser/Thr_kinase_AS"/>
</dbReference>
<dbReference type="FunFam" id="1.10.510.10:FF:000571">
    <property type="entry name" value="Maternal embryonic leucine zipper kinase"/>
    <property type="match status" value="1"/>
</dbReference>
<comment type="similarity">
    <text evidence="7">Belongs to the protein kinase superfamily.</text>
</comment>
<dbReference type="PROSITE" id="PS00107">
    <property type="entry name" value="PROTEIN_KINASE_ATP"/>
    <property type="match status" value="1"/>
</dbReference>
<evidence type="ECO:0000256" key="1">
    <source>
        <dbReference type="ARBA" id="ARBA00022527"/>
    </source>
</evidence>
<dbReference type="GO" id="GO:0004674">
    <property type="term" value="F:protein serine/threonine kinase activity"/>
    <property type="evidence" value="ECO:0007669"/>
    <property type="project" value="UniProtKB-KW"/>
</dbReference>
<proteinExistence type="inferred from homology"/>
<dbReference type="GO" id="GO:0005524">
    <property type="term" value="F:ATP binding"/>
    <property type="evidence" value="ECO:0007669"/>
    <property type="project" value="UniProtKB-UniRule"/>
</dbReference>
<evidence type="ECO:0000256" key="6">
    <source>
        <dbReference type="PROSITE-ProRule" id="PRU10141"/>
    </source>
</evidence>
<feature type="binding site" evidence="6">
    <location>
        <position position="74"/>
    </location>
    <ligand>
        <name>ATP</name>
        <dbReference type="ChEBI" id="CHEBI:30616"/>
    </ligand>
</feature>
<keyword evidence="11" id="KW-1185">Reference proteome</keyword>
<protein>
    <recommendedName>
        <fullName evidence="9">Protein kinase domain-containing protein</fullName>
    </recommendedName>
</protein>
<dbReference type="InterPro" id="IPR017441">
    <property type="entry name" value="Protein_kinase_ATP_BS"/>
</dbReference>
<feature type="region of interest" description="Disordered" evidence="8">
    <location>
        <begin position="373"/>
        <end position="430"/>
    </location>
</feature>
<dbReference type="Gene3D" id="1.10.510.10">
    <property type="entry name" value="Transferase(Phosphotransferase) domain 1"/>
    <property type="match status" value="1"/>
</dbReference>
<name>A0AAU9Y3T1_9CNID</name>
<keyword evidence="2" id="KW-0808">Transferase</keyword>
<dbReference type="AlphaFoldDB" id="A0AAU9Y3T1"/>
<evidence type="ECO:0000256" key="4">
    <source>
        <dbReference type="ARBA" id="ARBA00022777"/>
    </source>
</evidence>
<gene>
    <name evidence="10" type="ORF">PMEA_00006235</name>
</gene>
<keyword evidence="1 7" id="KW-0723">Serine/threonine-protein kinase</keyword>
<dbReference type="Pfam" id="PF00069">
    <property type="entry name" value="Pkinase"/>
    <property type="match status" value="1"/>
</dbReference>
<evidence type="ECO:0000256" key="2">
    <source>
        <dbReference type="ARBA" id="ARBA00022679"/>
    </source>
</evidence>
<dbReference type="Gene3D" id="3.30.200.20">
    <property type="entry name" value="Phosphorylase Kinase, domain 1"/>
    <property type="match status" value="1"/>
</dbReference>
<dbReference type="SUPFAM" id="SSF56112">
    <property type="entry name" value="Protein kinase-like (PK-like)"/>
    <property type="match status" value="1"/>
</dbReference>
<feature type="domain" description="Protein kinase" evidence="9">
    <location>
        <begin position="45"/>
        <end position="302"/>
    </location>
</feature>
<keyword evidence="4" id="KW-0418">Kinase</keyword>
<evidence type="ECO:0000313" key="10">
    <source>
        <dbReference type="EMBL" id="CAH3166837.1"/>
    </source>
</evidence>
<evidence type="ECO:0000313" key="11">
    <source>
        <dbReference type="Proteomes" id="UP001159428"/>
    </source>
</evidence>
<accession>A0AAU9Y3T1</accession>
<dbReference type="PANTHER" id="PTHR24342">
    <property type="entry name" value="SERINE/THREONINE-PROTEIN KINASE 17"/>
    <property type="match status" value="1"/>
</dbReference>
<sequence length="430" mass="48124">MTSEQEDPAYSNVRDEIFTSGADENLELEPKPPVTLKKSSLDDVYNVHEEIGKGKFGVVKRVTERSSKTTFAAKHIRLSTAGSGSSRDDIVREIDIMNKLHHKRLVGLIDAFETSRNIVMIMEFVSGGELFERVADADCLTEREASFYMYQLLQGLQYMHTKNIVHLDLKPENIVCVSKNSWDIKLIDFGLAQELVPGVTVTALKGTPEFMAPEAVNFEPISLATDMWSVGVIAYILLSGLSPLLGEDNNETLANVTAVEWDFEDESFDVISDEAKDFIAQLMVKSPRKRNTVTQSLEHEWMKKSASTNAIKIDTKKLKQFLAKRRWQIPFLSECANHPKMLTEDEILEKSVNALKAVRRLSTLSSLMNLKSRPSIAPSLPTLPSAKEDVEDATGSNEIRKGKDENDAGETTNVENVLKEEDDEEKPKGK</sequence>
<dbReference type="EMBL" id="CALNXJ010000144">
    <property type="protein sequence ID" value="CAH3166837.1"/>
    <property type="molecule type" value="Genomic_DNA"/>
</dbReference>
<dbReference type="InterPro" id="IPR000719">
    <property type="entry name" value="Prot_kinase_dom"/>
</dbReference>
<comment type="caution">
    <text evidence="10">The sequence shown here is derived from an EMBL/GenBank/DDBJ whole genome shotgun (WGS) entry which is preliminary data.</text>
</comment>
<evidence type="ECO:0000256" key="3">
    <source>
        <dbReference type="ARBA" id="ARBA00022741"/>
    </source>
</evidence>
<reference evidence="10 11" key="1">
    <citation type="submission" date="2022-05" db="EMBL/GenBank/DDBJ databases">
        <authorList>
            <consortium name="Genoscope - CEA"/>
            <person name="William W."/>
        </authorList>
    </citation>
    <scope>NUCLEOTIDE SEQUENCE [LARGE SCALE GENOMIC DNA]</scope>
</reference>
<evidence type="ECO:0000259" key="9">
    <source>
        <dbReference type="PROSITE" id="PS50011"/>
    </source>
</evidence>
<dbReference type="InterPro" id="IPR011009">
    <property type="entry name" value="Kinase-like_dom_sf"/>
</dbReference>
<dbReference type="GO" id="GO:0035556">
    <property type="term" value="P:intracellular signal transduction"/>
    <property type="evidence" value="ECO:0007669"/>
    <property type="project" value="TreeGrafter"/>
</dbReference>
<dbReference type="GO" id="GO:0005634">
    <property type="term" value="C:nucleus"/>
    <property type="evidence" value="ECO:0007669"/>
    <property type="project" value="TreeGrafter"/>
</dbReference>
<dbReference type="PROSITE" id="PS50011">
    <property type="entry name" value="PROTEIN_KINASE_DOM"/>
    <property type="match status" value="1"/>
</dbReference>
<organism evidence="10 11">
    <name type="scientific">Pocillopora meandrina</name>
    <dbReference type="NCBI Taxonomy" id="46732"/>
    <lineage>
        <taxon>Eukaryota</taxon>
        <taxon>Metazoa</taxon>
        <taxon>Cnidaria</taxon>
        <taxon>Anthozoa</taxon>
        <taxon>Hexacorallia</taxon>
        <taxon>Scleractinia</taxon>
        <taxon>Astrocoeniina</taxon>
        <taxon>Pocilloporidae</taxon>
        <taxon>Pocillopora</taxon>
    </lineage>
</organism>
<dbReference type="FunFam" id="3.30.200.20:FF:000042">
    <property type="entry name" value="Aurora kinase A"/>
    <property type="match status" value="1"/>
</dbReference>
<dbReference type="Proteomes" id="UP001159428">
    <property type="component" value="Unassembled WGS sequence"/>
</dbReference>
<evidence type="ECO:0000256" key="8">
    <source>
        <dbReference type="SAM" id="MobiDB-lite"/>
    </source>
</evidence>
<dbReference type="PANTHER" id="PTHR24342:SF20">
    <property type="entry name" value="MYOSIN LIGHT CHAIN KINASE, SMOOTH MUSCLE"/>
    <property type="match status" value="1"/>
</dbReference>
<dbReference type="SMART" id="SM00220">
    <property type="entry name" value="S_TKc"/>
    <property type="match status" value="1"/>
</dbReference>
<dbReference type="GO" id="GO:0043065">
    <property type="term" value="P:positive regulation of apoptotic process"/>
    <property type="evidence" value="ECO:0007669"/>
    <property type="project" value="TreeGrafter"/>
</dbReference>
<keyword evidence="3 6" id="KW-0547">Nucleotide-binding</keyword>